<dbReference type="AlphaFoldDB" id="A0A7U2QTZ7"/>
<sequence length="53" mass="6088">MRYVLLLRSTMTYRAYRADTTCYLSLNVRRVKSVDAPGPTLTSRAPLIQSQPR</sequence>
<protein>
    <submittedName>
        <fullName evidence="1">Uncharacterized protein</fullName>
    </submittedName>
</protein>
<gene>
    <name evidence="1" type="ORF">F9C07_9004</name>
</gene>
<proteinExistence type="predicted"/>
<organism evidence="1 2">
    <name type="scientific">Aspergillus flavus (strain ATCC 200026 / FGSC A1120 / IAM 13836 / NRRL 3357 / JCM 12722 / SRRC 167)</name>
    <dbReference type="NCBI Taxonomy" id="332952"/>
    <lineage>
        <taxon>Eukaryota</taxon>
        <taxon>Fungi</taxon>
        <taxon>Dikarya</taxon>
        <taxon>Ascomycota</taxon>
        <taxon>Pezizomycotina</taxon>
        <taxon>Eurotiomycetes</taxon>
        <taxon>Eurotiomycetidae</taxon>
        <taxon>Eurotiales</taxon>
        <taxon>Aspergillaceae</taxon>
        <taxon>Aspergillus</taxon>
        <taxon>Aspergillus subgen. Circumdati</taxon>
    </lineage>
</organism>
<dbReference type="Proteomes" id="UP000596276">
    <property type="component" value="Chromosome 5"/>
</dbReference>
<accession>A0A7U2QTZ7</accession>
<keyword evidence="2" id="KW-1185">Reference proteome</keyword>
<evidence type="ECO:0000313" key="1">
    <source>
        <dbReference type="EMBL" id="QRD84748.1"/>
    </source>
</evidence>
<dbReference type="VEuPathDB" id="FungiDB:F9C07_9004"/>
<name>A0A7U2QTZ7_ASPFN</name>
<dbReference type="EMBL" id="CP044621">
    <property type="protein sequence ID" value="QRD84748.1"/>
    <property type="molecule type" value="Genomic_DNA"/>
</dbReference>
<evidence type="ECO:0000313" key="2">
    <source>
        <dbReference type="Proteomes" id="UP000596276"/>
    </source>
</evidence>
<reference evidence="2" key="1">
    <citation type="journal article" date="2021" name="G3 (Bethesda)">
        <title>Chromosome assembled and annotated genome sequence of Aspergillus flavus NRRL 3357.</title>
        <authorList>
            <person name="Skerker J.M."/>
            <person name="Pianalto K.M."/>
            <person name="Mondo S.J."/>
            <person name="Yang K."/>
            <person name="Arkin A.P."/>
            <person name="Keller N.P."/>
            <person name="Grigoriev I.V."/>
            <person name="Louise Glass N.L."/>
        </authorList>
    </citation>
    <scope>NUCLEOTIDE SEQUENCE [LARGE SCALE GENOMIC DNA]</scope>
    <source>
        <strain evidence="2">ATCC 200026 / FGSC A1120 / IAM 13836 / NRRL 3357 / JCM 12722 / SRRC 167</strain>
    </source>
</reference>